<comment type="caution">
    <text evidence="1">The sequence shown here is derived from an EMBL/GenBank/DDBJ whole genome shotgun (WGS) entry which is preliminary data.</text>
</comment>
<accession>A0A848NYC2</accession>
<gene>
    <name evidence="1" type="ORF">HGR00_20860</name>
</gene>
<reference evidence="1 2" key="1">
    <citation type="submission" date="2020-04" db="EMBL/GenBank/DDBJ databases">
        <title>Ralstonia insidiosa genome sequencing and assembly.</title>
        <authorList>
            <person name="Martins R.C.R."/>
            <person name="Perdigao-Neto L.V."/>
            <person name="Levin A.S.S."/>
            <person name="Costa S.F."/>
        </authorList>
    </citation>
    <scope>NUCLEOTIDE SEQUENCE [LARGE SCALE GENOMIC DNA]</scope>
    <source>
        <strain evidence="1 2">5047</strain>
    </source>
</reference>
<dbReference type="GeneID" id="61391689"/>
<proteinExistence type="predicted"/>
<sequence>MEKVEAIKECGVDLSETTARELGELVGAENISRFRGVLYSNAVPYKRVRELLTLNRCCWLLTYKGDGLGHEDILNDEGD</sequence>
<dbReference type="RefSeq" id="WP_157174168.1">
    <property type="nucleotide sequence ID" value="NZ_JABBZM010000021.1"/>
</dbReference>
<dbReference type="AlphaFoldDB" id="A0A848NYC2"/>
<dbReference type="Proteomes" id="UP000575469">
    <property type="component" value="Unassembled WGS sequence"/>
</dbReference>
<name>A0A848NYC2_9RALS</name>
<evidence type="ECO:0000313" key="2">
    <source>
        <dbReference type="Proteomes" id="UP000575469"/>
    </source>
</evidence>
<protein>
    <submittedName>
        <fullName evidence="1">Uncharacterized protein</fullName>
    </submittedName>
</protein>
<dbReference type="EMBL" id="JABBZM010000021">
    <property type="protein sequence ID" value="NMV40361.1"/>
    <property type="molecule type" value="Genomic_DNA"/>
</dbReference>
<organism evidence="1 2">
    <name type="scientific">Ralstonia insidiosa</name>
    <dbReference type="NCBI Taxonomy" id="190721"/>
    <lineage>
        <taxon>Bacteria</taxon>
        <taxon>Pseudomonadati</taxon>
        <taxon>Pseudomonadota</taxon>
        <taxon>Betaproteobacteria</taxon>
        <taxon>Burkholderiales</taxon>
        <taxon>Burkholderiaceae</taxon>
        <taxon>Ralstonia</taxon>
    </lineage>
</organism>
<evidence type="ECO:0000313" key="1">
    <source>
        <dbReference type="EMBL" id="NMV40361.1"/>
    </source>
</evidence>